<feature type="DNA-binding region" description="H-T-H motif" evidence="2">
    <location>
        <begin position="40"/>
        <end position="59"/>
    </location>
</feature>
<dbReference type="InterPro" id="IPR009057">
    <property type="entry name" value="Homeodomain-like_sf"/>
</dbReference>
<proteinExistence type="predicted"/>
<feature type="DNA-binding region" description="H-T-H motif" evidence="2">
    <location>
        <begin position="242"/>
        <end position="261"/>
    </location>
</feature>
<evidence type="ECO:0000313" key="4">
    <source>
        <dbReference type="EMBL" id="ORA06600.1"/>
    </source>
</evidence>
<evidence type="ECO:0000313" key="5">
    <source>
        <dbReference type="Proteomes" id="UP000192366"/>
    </source>
</evidence>
<comment type="caution">
    <text evidence="4">The sequence shown here is derived from an EMBL/GenBank/DDBJ whole genome shotgun (WGS) entry which is preliminary data.</text>
</comment>
<feature type="domain" description="HTH tetR-type" evidence="3">
    <location>
        <begin position="219"/>
        <end position="279"/>
    </location>
</feature>
<feature type="domain" description="HTH tetR-type" evidence="3">
    <location>
        <begin position="17"/>
        <end position="77"/>
    </location>
</feature>
<gene>
    <name evidence="4" type="ORF">BST17_02805</name>
</gene>
<dbReference type="InterPro" id="IPR050109">
    <property type="entry name" value="HTH-type_TetR-like_transc_reg"/>
</dbReference>
<dbReference type="InterPro" id="IPR001647">
    <property type="entry name" value="HTH_TetR"/>
</dbReference>
<dbReference type="PRINTS" id="PR00455">
    <property type="entry name" value="HTHTETR"/>
</dbReference>
<sequence length="407" mass="44506">MSTVGRAAQPAVRKRPRDRKAQIVKASADAFSALGYHAVSMEDIASRVGISAAALYRHSPGKYELFRDAVVALGQQLVDGTEIADPDADPATQLDDLVDALVDTAIANRSSGGLYRWEGRYLNNDDQAVLNGQIELVNRRLQQPLMQLRPQLTSRERWTLTSAALSVIGSVTDHRAALPSAEMRALLAGLASAVLWAELPAPAESSDPPRALKSGAGVGGKYEILLHESLLLFHSKGFRETSMEDIAAAAGMQPSGIYRFFPGKADILAASYRRSADRVSGDISSVLATESNPERALAKLIDLYVDRSFRDPELAYVYYTERGNVPEADRMVLRNIQRATVDEWARLLSQARPEFSHAQARFAVHAAFGLVVDLGRLVHYEDTEHSRASVRLMMELTLLGRPSRGVS</sequence>
<protein>
    <submittedName>
        <fullName evidence="4">TetR family transcriptional regulator</fullName>
    </submittedName>
</protein>
<evidence type="ECO:0000256" key="1">
    <source>
        <dbReference type="ARBA" id="ARBA00023125"/>
    </source>
</evidence>
<dbReference type="PANTHER" id="PTHR30055:SF237">
    <property type="entry name" value="TRANSCRIPTIONAL REPRESSOR MCE3R"/>
    <property type="match status" value="1"/>
</dbReference>
<dbReference type="SUPFAM" id="SSF46689">
    <property type="entry name" value="Homeodomain-like"/>
    <property type="match status" value="2"/>
</dbReference>
<accession>A0A1W9Z3I9</accession>
<dbReference type="PANTHER" id="PTHR30055">
    <property type="entry name" value="HTH-TYPE TRANSCRIPTIONAL REGULATOR RUTR"/>
    <property type="match status" value="1"/>
</dbReference>
<keyword evidence="5" id="KW-1185">Reference proteome</keyword>
<dbReference type="OrthoDB" id="4456617at2"/>
<dbReference type="GO" id="GO:0000976">
    <property type="term" value="F:transcription cis-regulatory region binding"/>
    <property type="evidence" value="ECO:0007669"/>
    <property type="project" value="TreeGrafter"/>
</dbReference>
<organism evidence="4 5">
    <name type="scientific">Mycolicibacterium bacteremicum</name>
    <name type="common">Mycobacterium bacteremicum</name>
    <dbReference type="NCBI Taxonomy" id="564198"/>
    <lineage>
        <taxon>Bacteria</taxon>
        <taxon>Bacillati</taxon>
        <taxon>Actinomycetota</taxon>
        <taxon>Actinomycetes</taxon>
        <taxon>Mycobacteriales</taxon>
        <taxon>Mycobacteriaceae</taxon>
        <taxon>Mycolicibacterium</taxon>
    </lineage>
</organism>
<reference evidence="4 5" key="1">
    <citation type="submission" date="2017-02" db="EMBL/GenBank/DDBJ databases">
        <title>The new phylogeny of genus Mycobacterium.</title>
        <authorList>
            <person name="Tortoli E."/>
            <person name="Trovato A."/>
            <person name="Cirillo D.M."/>
        </authorList>
    </citation>
    <scope>NUCLEOTIDE SEQUENCE [LARGE SCALE GENOMIC DNA]</scope>
    <source>
        <strain evidence="4 5">DSM 45578</strain>
    </source>
</reference>
<dbReference type="STRING" id="564198.BST17_02805"/>
<dbReference type="Gene3D" id="1.10.10.60">
    <property type="entry name" value="Homeodomain-like"/>
    <property type="match status" value="2"/>
</dbReference>
<dbReference type="Pfam" id="PF00440">
    <property type="entry name" value="TetR_N"/>
    <property type="match status" value="2"/>
</dbReference>
<evidence type="ECO:0000256" key="2">
    <source>
        <dbReference type="PROSITE-ProRule" id="PRU00335"/>
    </source>
</evidence>
<dbReference type="Proteomes" id="UP000192366">
    <property type="component" value="Unassembled WGS sequence"/>
</dbReference>
<keyword evidence="1 2" id="KW-0238">DNA-binding</keyword>
<name>A0A1W9Z3I9_MYCBA</name>
<dbReference type="RefSeq" id="WP_083055421.1">
    <property type="nucleotide sequence ID" value="NZ_JACKVM010000008.1"/>
</dbReference>
<dbReference type="AlphaFoldDB" id="A0A1W9Z3I9"/>
<dbReference type="Gene3D" id="1.10.357.10">
    <property type="entry name" value="Tetracycline Repressor, domain 2"/>
    <property type="match status" value="2"/>
</dbReference>
<evidence type="ECO:0000259" key="3">
    <source>
        <dbReference type="PROSITE" id="PS50977"/>
    </source>
</evidence>
<dbReference type="GO" id="GO:0003700">
    <property type="term" value="F:DNA-binding transcription factor activity"/>
    <property type="evidence" value="ECO:0007669"/>
    <property type="project" value="TreeGrafter"/>
</dbReference>
<dbReference type="PROSITE" id="PS50977">
    <property type="entry name" value="HTH_TETR_2"/>
    <property type="match status" value="2"/>
</dbReference>
<dbReference type="EMBL" id="MVHJ01000002">
    <property type="protein sequence ID" value="ORA06600.1"/>
    <property type="molecule type" value="Genomic_DNA"/>
</dbReference>